<keyword evidence="7" id="KW-0863">Zinc-finger</keyword>
<proteinExistence type="inferred from homology"/>
<dbReference type="GO" id="GO:0008270">
    <property type="term" value="F:zinc ion binding"/>
    <property type="evidence" value="ECO:0007669"/>
    <property type="project" value="UniProtKB-KW"/>
</dbReference>
<dbReference type="GeneID" id="123439217"/>
<dbReference type="InterPro" id="IPR049548">
    <property type="entry name" value="Sina-like_RING"/>
</dbReference>
<feature type="domain" description="SIAH-type" evidence="11">
    <location>
        <begin position="85"/>
        <end position="140"/>
    </location>
</feature>
<comment type="catalytic activity">
    <reaction evidence="1">
        <text>S-ubiquitinyl-[E2 ubiquitin-conjugating enzyme]-L-cysteine + [acceptor protein]-L-lysine = [E2 ubiquitin-conjugating enzyme]-L-cysteine + N(6)-ubiquitinyl-[acceptor protein]-L-lysine.</text>
        <dbReference type="EC" id="2.3.2.27"/>
    </reaction>
</comment>
<dbReference type="Gramene" id="HORVU.MOREX.r2.3HG0185500.1">
    <property type="protein sequence ID" value="HORVU.MOREX.r2.3HG0185500.1"/>
    <property type="gene ID" value="HORVU.MOREX.r2.3HG0185500"/>
</dbReference>
<evidence type="ECO:0000256" key="10">
    <source>
        <dbReference type="SAM" id="MobiDB-lite"/>
    </source>
</evidence>
<evidence type="ECO:0000256" key="4">
    <source>
        <dbReference type="ARBA" id="ARBA00012483"/>
    </source>
</evidence>
<dbReference type="RefSeq" id="XP_044971891.1">
    <property type="nucleotide sequence ID" value="XM_045115956.1"/>
</dbReference>
<dbReference type="ExpressionAtlas" id="M0VVK9">
    <property type="expression patterns" value="baseline"/>
</dbReference>
<evidence type="ECO:0000256" key="5">
    <source>
        <dbReference type="ARBA" id="ARBA00022679"/>
    </source>
</evidence>
<dbReference type="EC" id="2.3.2.27" evidence="4"/>
<dbReference type="eggNOG" id="KOG3002">
    <property type="taxonomic scope" value="Eukaryota"/>
</dbReference>
<evidence type="ECO:0000256" key="2">
    <source>
        <dbReference type="ARBA" id="ARBA00004906"/>
    </source>
</evidence>
<dbReference type="PaxDb" id="4513-MLOC_37655.2"/>
<feature type="compositionally biased region" description="Acidic residues" evidence="10">
    <location>
        <begin position="259"/>
        <end position="280"/>
    </location>
</feature>
<dbReference type="Pfam" id="PF21361">
    <property type="entry name" value="Sina_ZnF"/>
    <property type="match status" value="1"/>
</dbReference>
<dbReference type="GO" id="GO:0061630">
    <property type="term" value="F:ubiquitin protein ligase activity"/>
    <property type="evidence" value="ECO:0000318"/>
    <property type="project" value="GO_Central"/>
</dbReference>
<dbReference type="KEGG" id="hvg:123439217"/>
<dbReference type="PROSITE" id="PS51081">
    <property type="entry name" value="ZF_SIAH"/>
    <property type="match status" value="1"/>
</dbReference>
<reference evidence="12" key="2">
    <citation type="submission" date="2020-10" db="EMBL/GenBank/DDBJ databases">
        <authorList>
            <person name="Scholz U."/>
            <person name="Mascher M."/>
            <person name="Fiebig A."/>
        </authorList>
    </citation>
    <scope>NUCLEOTIDE SEQUENCE [LARGE SCALE GENOMIC DNA]</scope>
    <source>
        <strain evidence="12">cv. Morex</strain>
    </source>
</reference>
<keyword evidence="5" id="KW-0808">Transferase</keyword>
<dbReference type="OrthoDB" id="4788989at2759"/>
<dbReference type="AlphaFoldDB" id="M0VVK9"/>
<evidence type="ECO:0000256" key="8">
    <source>
        <dbReference type="ARBA" id="ARBA00022786"/>
    </source>
</evidence>
<reference evidence="12" key="3">
    <citation type="submission" date="2022-01" db="UniProtKB">
        <authorList>
            <consortium name="EnsemblPlants"/>
        </authorList>
    </citation>
    <scope>IDENTIFICATION</scope>
    <source>
        <strain evidence="12">subsp. vulgare</strain>
    </source>
</reference>
<dbReference type="Gramene" id="HORVU.MOREX.r3.3HG0223370.1">
    <property type="protein sequence ID" value="HORVU.MOREX.r3.3HG0223370.1"/>
    <property type="gene ID" value="HORVU.MOREX.r3.3HG0223370"/>
</dbReference>
<dbReference type="Proteomes" id="UP000011116">
    <property type="component" value="Chromosome 3H"/>
</dbReference>
<dbReference type="RefSeq" id="XP_044971892.1">
    <property type="nucleotide sequence ID" value="XM_045115957.1"/>
</dbReference>
<evidence type="ECO:0000259" key="11">
    <source>
        <dbReference type="PROSITE" id="PS51081"/>
    </source>
</evidence>
<evidence type="ECO:0000313" key="12">
    <source>
        <dbReference type="EnsemblPlants" id="HORVU.MOREX.r3.3HG0223370.1"/>
    </source>
</evidence>
<dbReference type="SUPFAM" id="SSF49599">
    <property type="entry name" value="TRAF domain-like"/>
    <property type="match status" value="1"/>
</dbReference>
<dbReference type="STRING" id="112509.M0VVK9"/>
<keyword evidence="9" id="KW-0862">Zinc</keyword>
<dbReference type="InParanoid" id="M0VVK9"/>
<comment type="pathway">
    <text evidence="2">Protein modification; protein ubiquitination.</text>
</comment>
<gene>
    <name evidence="12" type="primary">LOC123439217</name>
</gene>
<dbReference type="InterPro" id="IPR052088">
    <property type="entry name" value="E3_ubiquitin-ligase_SINA"/>
</dbReference>
<dbReference type="Pfam" id="PF21362">
    <property type="entry name" value="Sina_RING"/>
    <property type="match status" value="1"/>
</dbReference>
<evidence type="ECO:0000256" key="7">
    <source>
        <dbReference type="ARBA" id="ARBA00022771"/>
    </source>
</evidence>
<evidence type="ECO:0000256" key="3">
    <source>
        <dbReference type="ARBA" id="ARBA00009119"/>
    </source>
</evidence>
<dbReference type="PANTHER" id="PTHR10315:SF98">
    <property type="entry name" value="SIAH-TYPE DOMAIN-CONTAINING PROTEIN"/>
    <property type="match status" value="1"/>
</dbReference>
<dbReference type="PANTHER" id="PTHR10315">
    <property type="entry name" value="E3 UBIQUITIN PROTEIN LIGASE SIAH"/>
    <property type="match status" value="1"/>
</dbReference>
<comment type="similarity">
    <text evidence="3">Belongs to the SINA (Seven in absentia) family.</text>
</comment>
<accession>M0VVK9</accession>
<dbReference type="GO" id="GO:0016567">
    <property type="term" value="P:protein ubiquitination"/>
    <property type="evidence" value="ECO:0007669"/>
    <property type="project" value="UniProtKB-UniPathway"/>
</dbReference>
<keyword evidence="8" id="KW-0833">Ubl conjugation pathway</keyword>
<reference evidence="13" key="1">
    <citation type="journal article" date="2012" name="Nature">
        <title>A physical, genetic and functional sequence assembly of the barley genome.</title>
        <authorList>
            <consortium name="The International Barley Genome Sequencing Consortium"/>
            <person name="Mayer K.F."/>
            <person name="Waugh R."/>
            <person name="Brown J.W."/>
            <person name="Schulman A."/>
            <person name="Langridge P."/>
            <person name="Platzer M."/>
            <person name="Fincher G.B."/>
            <person name="Muehlbauer G.J."/>
            <person name="Sato K."/>
            <person name="Close T.J."/>
            <person name="Wise R.P."/>
            <person name="Stein N."/>
        </authorList>
    </citation>
    <scope>NUCLEOTIDE SEQUENCE [LARGE SCALE GENOMIC DNA]</scope>
    <source>
        <strain evidence="13">cv. Morex</strain>
    </source>
</reference>
<keyword evidence="13" id="KW-1185">Reference proteome</keyword>
<protein>
    <recommendedName>
        <fullName evidence="4">RING-type E3 ubiquitin transferase</fullName>
        <ecNumber evidence="4">2.3.2.27</ecNumber>
    </recommendedName>
</protein>
<sequence length="280" mass="31035">MEVKSNVMSKEGEAMLQQGVGVVRKQNVTMRMEVFHCAVCAKPLRPPIFQCSSGTSICSPCYRKLPVGEHDASKRSYTMERVVESILVPCKLGCNMKMAYYRQDAHERECLMGPCVCPVSGCSFVAPAPALLGHLTTLHQLPTAPVKLFVTFLCPVKPVTQVLSSECGRLFLLHVEPVESFGHAVSLTCVRPQTPREVVVSVQFSSSEGHFQASKLEFRPDAEPRQCLCVVPGGGADVLVSIKICLVYSDNDELHVKDDDDEEEEDDDDQDYDYDDDEEE</sequence>
<organism evidence="12 13">
    <name type="scientific">Hordeum vulgare subsp. vulgare</name>
    <name type="common">Domesticated barley</name>
    <dbReference type="NCBI Taxonomy" id="112509"/>
    <lineage>
        <taxon>Eukaryota</taxon>
        <taxon>Viridiplantae</taxon>
        <taxon>Streptophyta</taxon>
        <taxon>Embryophyta</taxon>
        <taxon>Tracheophyta</taxon>
        <taxon>Spermatophyta</taxon>
        <taxon>Magnoliopsida</taxon>
        <taxon>Liliopsida</taxon>
        <taxon>Poales</taxon>
        <taxon>Poaceae</taxon>
        <taxon>BOP clade</taxon>
        <taxon>Pooideae</taxon>
        <taxon>Triticodae</taxon>
        <taxon>Triticeae</taxon>
        <taxon>Hordeinae</taxon>
        <taxon>Hordeum</taxon>
    </lineage>
</organism>
<keyword evidence="6" id="KW-0479">Metal-binding</keyword>
<name>M0VVK9_HORVV</name>
<evidence type="ECO:0000313" key="13">
    <source>
        <dbReference type="Proteomes" id="UP000011116"/>
    </source>
</evidence>
<dbReference type="OMA" id="NDWREGE"/>
<evidence type="ECO:0000256" key="6">
    <source>
        <dbReference type="ARBA" id="ARBA00022723"/>
    </source>
</evidence>
<dbReference type="InterPro" id="IPR013010">
    <property type="entry name" value="Znf_SIAH"/>
</dbReference>
<evidence type="ECO:0000256" key="1">
    <source>
        <dbReference type="ARBA" id="ARBA00000900"/>
    </source>
</evidence>
<dbReference type="UniPathway" id="UPA00143"/>
<feature type="region of interest" description="Disordered" evidence="10">
    <location>
        <begin position="255"/>
        <end position="280"/>
    </location>
</feature>
<dbReference type="EnsemblPlants" id="HORVU.MOREX.r3.3HG0223370.1">
    <property type="protein sequence ID" value="HORVU.MOREX.r3.3HG0223370.1"/>
    <property type="gene ID" value="HORVU.MOREX.r3.3HG0223370"/>
</dbReference>
<dbReference type="GO" id="GO:0005737">
    <property type="term" value="C:cytoplasm"/>
    <property type="evidence" value="ECO:0000318"/>
    <property type="project" value="GO_Central"/>
</dbReference>
<dbReference type="InterPro" id="IPR013083">
    <property type="entry name" value="Znf_RING/FYVE/PHD"/>
</dbReference>
<evidence type="ECO:0000256" key="9">
    <source>
        <dbReference type="ARBA" id="ARBA00022833"/>
    </source>
</evidence>
<dbReference type="Gene3D" id="3.30.40.10">
    <property type="entry name" value="Zinc/RING finger domain, C3HC4 (zinc finger)"/>
    <property type="match status" value="1"/>
</dbReference>